<gene>
    <name evidence="1" type="ORF">ZIOFF_023649</name>
</gene>
<dbReference type="PANTHER" id="PTHR46932:SF12">
    <property type="entry name" value="HEAVY METAL-ASSOCIATED ISOPRENYLATED PLANT PROTEIN 47"/>
    <property type="match status" value="1"/>
</dbReference>
<evidence type="ECO:0000313" key="2">
    <source>
        <dbReference type="Proteomes" id="UP000734854"/>
    </source>
</evidence>
<name>A0A8J5GSW3_ZINOF</name>
<dbReference type="InterPro" id="IPR042885">
    <property type="entry name" value="HIPP47/16"/>
</dbReference>
<reference evidence="1 2" key="1">
    <citation type="submission" date="2020-08" db="EMBL/GenBank/DDBJ databases">
        <title>Plant Genome Project.</title>
        <authorList>
            <person name="Zhang R.-G."/>
        </authorList>
    </citation>
    <scope>NUCLEOTIDE SEQUENCE [LARGE SCALE GENOMIC DNA]</scope>
    <source>
        <tissue evidence="1">Rhizome</tissue>
    </source>
</reference>
<sequence>MYGLPIQLYKDRCTLQEKSNPANDRKLEIIFRRRQLGLFVLSSTALSLTKTPRRLPLGYRDKSTVVTSQPADLSKLTWSRALPIENLRSYIFSDPHSDLKKKNMKQKMVIKVEIRSDKCRTKAMTVVASVVGVVSVGLQGEKKDELVLVGDGVDPANLTRCLRKRVGHADIVKLEEVK</sequence>
<accession>A0A8J5GSW3</accession>
<dbReference type="Gene3D" id="3.30.70.100">
    <property type="match status" value="1"/>
</dbReference>
<dbReference type="AlphaFoldDB" id="A0A8J5GSW3"/>
<dbReference type="PANTHER" id="PTHR46932">
    <property type="entry name" value="HEAVY METAL-ASSOCIATED ISOPRENYLATED PLANT PROTEIN 47"/>
    <property type="match status" value="1"/>
</dbReference>
<organism evidence="1 2">
    <name type="scientific">Zingiber officinale</name>
    <name type="common">Ginger</name>
    <name type="synonym">Amomum zingiber</name>
    <dbReference type="NCBI Taxonomy" id="94328"/>
    <lineage>
        <taxon>Eukaryota</taxon>
        <taxon>Viridiplantae</taxon>
        <taxon>Streptophyta</taxon>
        <taxon>Embryophyta</taxon>
        <taxon>Tracheophyta</taxon>
        <taxon>Spermatophyta</taxon>
        <taxon>Magnoliopsida</taxon>
        <taxon>Liliopsida</taxon>
        <taxon>Zingiberales</taxon>
        <taxon>Zingiberaceae</taxon>
        <taxon>Zingiber</taxon>
    </lineage>
</organism>
<keyword evidence="2" id="KW-1185">Reference proteome</keyword>
<protein>
    <submittedName>
        <fullName evidence="1">Uncharacterized protein</fullName>
    </submittedName>
</protein>
<dbReference type="EMBL" id="JACMSC010000007">
    <property type="protein sequence ID" value="KAG6513325.1"/>
    <property type="molecule type" value="Genomic_DNA"/>
</dbReference>
<comment type="caution">
    <text evidence="1">The sequence shown here is derived from an EMBL/GenBank/DDBJ whole genome shotgun (WGS) entry which is preliminary data.</text>
</comment>
<evidence type="ECO:0000313" key="1">
    <source>
        <dbReference type="EMBL" id="KAG6513325.1"/>
    </source>
</evidence>
<proteinExistence type="predicted"/>
<dbReference type="Proteomes" id="UP000734854">
    <property type="component" value="Unassembled WGS sequence"/>
</dbReference>